<reference evidence="3 4" key="1">
    <citation type="submission" date="2020-11" db="EMBL/GenBank/DDBJ databases">
        <title>Fusibacter basophilias sp. nov.</title>
        <authorList>
            <person name="Qiu D."/>
        </authorList>
    </citation>
    <scope>NUCLEOTIDE SEQUENCE [LARGE SCALE GENOMIC DNA]</scope>
    <source>
        <strain evidence="3 4">Q10-2</strain>
    </source>
</reference>
<evidence type="ECO:0000313" key="3">
    <source>
        <dbReference type="EMBL" id="MBF4693974.1"/>
    </source>
</evidence>
<name>A0ABR9ZU36_9FIRM</name>
<dbReference type="EMBL" id="JADKNH010000007">
    <property type="protein sequence ID" value="MBF4693974.1"/>
    <property type="molecule type" value="Genomic_DNA"/>
</dbReference>
<dbReference type="InterPro" id="IPR011856">
    <property type="entry name" value="tRNA_endonuc-like_dom_sf"/>
</dbReference>
<dbReference type="Gene3D" id="3.40.1350.10">
    <property type="match status" value="1"/>
</dbReference>
<accession>A0ABR9ZU36</accession>
<organism evidence="3 4">
    <name type="scientific">Fusibacter ferrireducens</name>
    <dbReference type="NCBI Taxonomy" id="2785058"/>
    <lineage>
        <taxon>Bacteria</taxon>
        <taxon>Bacillati</taxon>
        <taxon>Bacillota</taxon>
        <taxon>Clostridia</taxon>
        <taxon>Eubacteriales</taxon>
        <taxon>Eubacteriales Family XII. Incertae Sedis</taxon>
        <taxon>Fusibacter</taxon>
    </lineage>
</organism>
<keyword evidence="3" id="KW-0540">Nuclease</keyword>
<keyword evidence="3" id="KW-0378">Hydrolase</keyword>
<feature type="domain" description="Restriction endonuclease type IV Mrr" evidence="2">
    <location>
        <begin position="386"/>
        <end position="502"/>
    </location>
</feature>
<dbReference type="SUPFAM" id="SSF52980">
    <property type="entry name" value="Restriction endonuclease-like"/>
    <property type="match status" value="1"/>
</dbReference>
<keyword evidence="3" id="KW-0255">Endonuclease</keyword>
<dbReference type="Pfam" id="PF04471">
    <property type="entry name" value="Mrr_cat"/>
    <property type="match status" value="1"/>
</dbReference>
<sequence length="517" mass="59491">MANFEEKIRDPYTGEIALIKSNDLFTFKTRKANKYESWRKRAERMQKQQTKENGLSQAAELTQQANDEFYALNNILMDTLSIDDRFDWDELKDFTRFKNFNYKISPPVESSYYLNVPKKSFWEILFKSKTIKREKLEAEAAENYLNDLKMYDEEKKKAKEAHDLEKSEYYEDQAKHNDDIEKLQAAFDSHDPEAIEHYLDQVFSRSVYPESLSLNYDISYIPDRRTVILNVDLPNPDTLPKVIEYKYVASRNEITEKVMKKNDFKILYDEVVSQITIRTIHEVFESVYIDALDFVVFNGYVDSIDTKTGQDVRSCIVSIQAEKEYFNSLNLKNVSARDCIHGLKGIVASEFINLAPVKPILQLDRNDHRIIESDEVIDGIDPSNNLAEMDWQKFEVLVRDLFAKGFSGEGVDVKVTQASRDAGVDAIIFDPDPIKGGKYVIQAKRYNNVVGVSAVRDLYGTVMNEGAVKGILVTTSTYGKDSIEFVKDKPLTLISGAELIHMFNRHGYDVTIATKKK</sequence>
<dbReference type="InterPro" id="IPR052906">
    <property type="entry name" value="Type_IV_Methyl-Rstrct_Enzyme"/>
</dbReference>
<dbReference type="RefSeq" id="WP_194702211.1">
    <property type="nucleotide sequence ID" value="NZ_JADKNH010000007.1"/>
</dbReference>
<evidence type="ECO:0000313" key="4">
    <source>
        <dbReference type="Proteomes" id="UP000614200"/>
    </source>
</evidence>
<keyword evidence="1" id="KW-0175">Coiled coil</keyword>
<feature type="coiled-coil region" evidence="1">
    <location>
        <begin position="141"/>
        <end position="168"/>
    </location>
</feature>
<gene>
    <name evidence="3" type="ORF">ISU02_12710</name>
</gene>
<comment type="caution">
    <text evidence="3">The sequence shown here is derived from an EMBL/GenBank/DDBJ whole genome shotgun (WGS) entry which is preliminary data.</text>
</comment>
<dbReference type="GO" id="GO:0004519">
    <property type="term" value="F:endonuclease activity"/>
    <property type="evidence" value="ECO:0007669"/>
    <property type="project" value="UniProtKB-KW"/>
</dbReference>
<dbReference type="Proteomes" id="UP000614200">
    <property type="component" value="Unassembled WGS sequence"/>
</dbReference>
<dbReference type="PANTHER" id="PTHR30015:SF7">
    <property type="entry name" value="TYPE IV METHYL-DIRECTED RESTRICTION ENZYME ECOKMRR"/>
    <property type="match status" value="1"/>
</dbReference>
<dbReference type="InterPro" id="IPR011335">
    <property type="entry name" value="Restrct_endonuc-II-like"/>
</dbReference>
<evidence type="ECO:0000256" key="1">
    <source>
        <dbReference type="SAM" id="Coils"/>
    </source>
</evidence>
<dbReference type="PANTHER" id="PTHR30015">
    <property type="entry name" value="MRR RESTRICTION SYSTEM PROTEIN"/>
    <property type="match status" value="1"/>
</dbReference>
<keyword evidence="4" id="KW-1185">Reference proteome</keyword>
<dbReference type="InterPro" id="IPR007560">
    <property type="entry name" value="Restrct_endonuc_IV_Mrr"/>
</dbReference>
<evidence type="ECO:0000259" key="2">
    <source>
        <dbReference type="Pfam" id="PF04471"/>
    </source>
</evidence>
<proteinExistence type="predicted"/>
<protein>
    <submittedName>
        <fullName evidence="3">Restriction endonuclease</fullName>
    </submittedName>
</protein>